<dbReference type="InterPro" id="IPR000940">
    <property type="entry name" value="NNMT_TEMT_trans"/>
</dbReference>
<comment type="similarity">
    <text evidence="1">Belongs to the class I-like SAM-binding methyltransferase superfamily. NNMT/PNMT/TEMT family.</text>
</comment>
<dbReference type="EMBL" id="GADI01007797">
    <property type="protein sequence ID" value="JAA66011.1"/>
    <property type="molecule type" value="mRNA"/>
</dbReference>
<dbReference type="Pfam" id="PF01234">
    <property type="entry name" value="NNMT_PNMT_TEMT"/>
    <property type="match status" value="1"/>
</dbReference>
<protein>
    <submittedName>
        <fullName evidence="5">Putative nicotinamide n-methyltransferase</fullName>
    </submittedName>
</protein>
<evidence type="ECO:0000256" key="2">
    <source>
        <dbReference type="ARBA" id="ARBA00022603"/>
    </source>
</evidence>
<dbReference type="PROSITE" id="PS51681">
    <property type="entry name" value="SAM_MT_NNMT_PNMT_TEMT"/>
    <property type="match status" value="1"/>
</dbReference>
<evidence type="ECO:0000256" key="3">
    <source>
        <dbReference type="ARBA" id="ARBA00022679"/>
    </source>
</evidence>
<keyword evidence="2 5" id="KW-0489">Methyltransferase</keyword>
<dbReference type="GO" id="GO:0008168">
    <property type="term" value="F:methyltransferase activity"/>
    <property type="evidence" value="ECO:0007669"/>
    <property type="project" value="UniProtKB-KW"/>
</dbReference>
<name>A0A0K8R4M7_IXORI</name>
<proteinExistence type="evidence at transcript level"/>
<dbReference type="InterPro" id="IPR029063">
    <property type="entry name" value="SAM-dependent_MTases_sf"/>
</dbReference>
<evidence type="ECO:0000313" key="5">
    <source>
        <dbReference type="EMBL" id="JAA66011.1"/>
    </source>
</evidence>
<evidence type="ECO:0000256" key="4">
    <source>
        <dbReference type="ARBA" id="ARBA00022691"/>
    </source>
</evidence>
<dbReference type="Gene3D" id="3.40.50.150">
    <property type="entry name" value="Vaccinia Virus protein VP39"/>
    <property type="match status" value="1"/>
</dbReference>
<evidence type="ECO:0000256" key="1">
    <source>
        <dbReference type="ARBA" id="ARBA00007996"/>
    </source>
</evidence>
<reference evidence="5" key="1">
    <citation type="submission" date="2012-12" db="EMBL/GenBank/DDBJ databases">
        <title>Identification and characterization of a phenylalanine ammonia-lyase gene family in Isatis indigotica Fort.</title>
        <authorList>
            <person name="Liu Q."/>
            <person name="Chen J."/>
            <person name="Zhou X."/>
            <person name="Di P."/>
            <person name="Xiao Y."/>
            <person name="Xuan H."/>
            <person name="Zhang L."/>
            <person name="Chen W."/>
        </authorList>
    </citation>
    <scope>NUCLEOTIDE SEQUENCE</scope>
    <source>
        <tissue evidence="5">Salivary gland</tissue>
    </source>
</reference>
<keyword evidence="3 5" id="KW-0808">Transferase</keyword>
<keyword evidence="4" id="KW-0949">S-adenosyl-L-methionine</keyword>
<accession>A0A0K8R4M7</accession>
<organism evidence="5">
    <name type="scientific">Ixodes ricinus</name>
    <name type="common">Common tick</name>
    <name type="synonym">Acarus ricinus</name>
    <dbReference type="NCBI Taxonomy" id="34613"/>
    <lineage>
        <taxon>Eukaryota</taxon>
        <taxon>Metazoa</taxon>
        <taxon>Ecdysozoa</taxon>
        <taxon>Arthropoda</taxon>
        <taxon>Chelicerata</taxon>
        <taxon>Arachnida</taxon>
        <taxon>Acari</taxon>
        <taxon>Parasitiformes</taxon>
        <taxon>Ixodida</taxon>
        <taxon>Ixodoidea</taxon>
        <taxon>Ixodidae</taxon>
        <taxon>Ixodinae</taxon>
        <taxon>Ixodes</taxon>
    </lineage>
</organism>
<dbReference type="AlphaFoldDB" id="A0A0K8R4M7"/>
<sequence length="112" mass="12073">MIALRNLLKAGAAGFKCGSSRPKAFLPKTRSSSSDTSASRESQALRDTYNSKFVAQSYMDMYGHFPPEAIIPAARELRGIFHSDLVQGDTLLEVGSGPTVWCSLVASSRVCT</sequence>
<dbReference type="GO" id="GO:0032259">
    <property type="term" value="P:methylation"/>
    <property type="evidence" value="ECO:0007669"/>
    <property type="project" value="UniProtKB-KW"/>
</dbReference>